<accession>A0LEI1</accession>
<keyword evidence="4" id="KW-0812">Transmembrane</keyword>
<evidence type="ECO:0000313" key="6">
    <source>
        <dbReference type="EMBL" id="ABK15833.1"/>
    </source>
</evidence>
<keyword evidence="4" id="KW-1133">Transmembrane helix</keyword>
<evidence type="ECO:0000256" key="3">
    <source>
        <dbReference type="ARBA" id="ARBA00022679"/>
    </source>
</evidence>
<keyword evidence="3 6" id="KW-0808">Transferase</keyword>
<name>A0LEI1_SYNFM</name>
<dbReference type="InterPro" id="IPR029044">
    <property type="entry name" value="Nucleotide-diphossugar_trans"/>
</dbReference>
<evidence type="ECO:0000256" key="1">
    <source>
        <dbReference type="ARBA" id="ARBA00006739"/>
    </source>
</evidence>
<dbReference type="GO" id="GO:0016757">
    <property type="term" value="F:glycosyltransferase activity"/>
    <property type="evidence" value="ECO:0007669"/>
    <property type="project" value="UniProtKB-KW"/>
</dbReference>
<dbReference type="eggNOG" id="COG1216">
    <property type="taxonomic scope" value="Bacteria"/>
</dbReference>
<dbReference type="STRING" id="335543.Sfum_0130"/>
<gene>
    <name evidence="6" type="ordered locus">Sfum_0130</name>
</gene>
<dbReference type="EMBL" id="CP000478">
    <property type="protein sequence ID" value="ABK15833.1"/>
    <property type="molecule type" value="Genomic_DNA"/>
</dbReference>
<evidence type="ECO:0000259" key="5">
    <source>
        <dbReference type="Pfam" id="PF00535"/>
    </source>
</evidence>
<dbReference type="CAZy" id="GT2">
    <property type="family name" value="Glycosyltransferase Family 2"/>
</dbReference>
<evidence type="ECO:0000256" key="2">
    <source>
        <dbReference type="ARBA" id="ARBA00022676"/>
    </source>
</evidence>
<organism evidence="6 7">
    <name type="scientific">Syntrophobacter fumaroxidans (strain DSM 10017 / MPOB)</name>
    <dbReference type="NCBI Taxonomy" id="335543"/>
    <lineage>
        <taxon>Bacteria</taxon>
        <taxon>Pseudomonadati</taxon>
        <taxon>Thermodesulfobacteriota</taxon>
        <taxon>Syntrophobacteria</taxon>
        <taxon>Syntrophobacterales</taxon>
        <taxon>Syntrophobacteraceae</taxon>
        <taxon>Syntrophobacter</taxon>
    </lineage>
</organism>
<comment type="similarity">
    <text evidence="1">Belongs to the glycosyltransferase 2 family.</text>
</comment>
<dbReference type="SUPFAM" id="SSF53448">
    <property type="entry name" value="Nucleotide-diphospho-sugar transferases"/>
    <property type="match status" value="1"/>
</dbReference>
<dbReference type="Pfam" id="PF00535">
    <property type="entry name" value="Glycos_transf_2"/>
    <property type="match status" value="1"/>
</dbReference>
<protein>
    <submittedName>
        <fullName evidence="6">Glycosyl transferase, family 2</fullName>
    </submittedName>
</protein>
<feature type="transmembrane region" description="Helical" evidence="4">
    <location>
        <begin position="264"/>
        <end position="286"/>
    </location>
</feature>
<dbReference type="AlphaFoldDB" id="A0LEI1"/>
<keyword evidence="7" id="KW-1185">Reference proteome</keyword>
<dbReference type="Gene3D" id="3.90.550.10">
    <property type="entry name" value="Spore Coat Polysaccharide Biosynthesis Protein SpsA, Chain A"/>
    <property type="match status" value="1"/>
</dbReference>
<evidence type="ECO:0000256" key="4">
    <source>
        <dbReference type="SAM" id="Phobius"/>
    </source>
</evidence>
<dbReference type="HOGENOM" id="CLU_068225_0_0_7"/>
<feature type="domain" description="Glycosyltransferase 2-like" evidence="5">
    <location>
        <begin position="22"/>
        <end position="143"/>
    </location>
</feature>
<proteinExistence type="inferred from homology"/>
<dbReference type="Proteomes" id="UP000001784">
    <property type="component" value="Chromosome"/>
</dbReference>
<keyword evidence="2" id="KW-0328">Glycosyltransferase</keyword>
<dbReference type="KEGG" id="sfu:Sfum_0130"/>
<reference evidence="6 7" key="1">
    <citation type="submission" date="2006-10" db="EMBL/GenBank/DDBJ databases">
        <title>Complete sequence of Syntrophobacter fumaroxidans MPOB.</title>
        <authorList>
            <consortium name="US DOE Joint Genome Institute"/>
            <person name="Copeland A."/>
            <person name="Lucas S."/>
            <person name="Lapidus A."/>
            <person name="Barry K."/>
            <person name="Detter J.C."/>
            <person name="Glavina del Rio T."/>
            <person name="Hammon N."/>
            <person name="Israni S."/>
            <person name="Pitluck S."/>
            <person name="Goltsman E.G."/>
            <person name="Martinez M."/>
            <person name="Schmutz J."/>
            <person name="Larimer F."/>
            <person name="Land M."/>
            <person name="Hauser L."/>
            <person name="Kyrpides N."/>
            <person name="Kim E."/>
            <person name="Boone D.R."/>
            <person name="Brockman F."/>
            <person name="Culley D."/>
            <person name="Ferry J."/>
            <person name="Gunsalus R."/>
            <person name="McInerney M.J."/>
            <person name="Morrison M."/>
            <person name="Plugge C."/>
            <person name="Rohlin L."/>
            <person name="Scholten J."/>
            <person name="Sieber J."/>
            <person name="Stams A.J.M."/>
            <person name="Worm P."/>
            <person name="Henstra A.M."/>
            <person name="Richardson P."/>
        </authorList>
    </citation>
    <scope>NUCLEOTIDE SEQUENCE [LARGE SCALE GENOMIC DNA]</scope>
    <source>
        <strain evidence="7">DSM 10017 / MPOB</strain>
    </source>
</reference>
<dbReference type="InterPro" id="IPR001173">
    <property type="entry name" value="Glyco_trans_2-like"/>
</dbReference>
<sequence>MFMISVKNPDSDSNLPDRPVCSVCIANFNGIDVIGPCLDSVYSQVCDFPVEVIVHDDASRDGSVAFIRKHFPGVELIESGENVGFCVSNNRMVARARGPYVLLLNNDAALHPDALATLHAAAESPGSQAIMGLPQHDMQTKQMIDIGSLFDPFLNPIPNLNPARLHVGMVIGACLWIPRVLWNELGGFPEWFGSLAEDMYLCCLARLRGCRVIALSRSGFDHLVGKTLGGGKVVGNALRTTLRRRALSERNKSFVMILTFPPPLLQLVLPVHLLALLVEGVLIGLIKRDMHVFQDIYLHSLKEIFRRRHQLRQLRREAQTGRKTGVRDFLAPFTLIPHKLRMLVRHGVPRIE</sequence>
<dbReference type="InParanoid" id="A0LEI1"/>
<dbReference type="PANTHER" id="PTHR43179:SF12">
    <property type="entry name" value="GALACTOFURANOSYLTRANSFERASE GLFT2"/>
    <property type="match status" value="1"/>
</dbReference>
<dbReference type="PANTHER" id="PTHR43179">
    <property type="entry name" value="RHAMNOSYLTRANSFERASE WBBL"/>
    <property type="match status" value="1"/>
</dbReference>
<keyword evidence="4" id="KW-0472">Membrane</keyword>
<evidence type="ECO:0000313" key="7">
    <source>
        <dbReference type="Proteomes" id="UP000001784"/>
    </source>
</evidence>